<proteinExistence type="predicted"/>
<dbReference type="EMBL" id="WMZR01000005">
    <property type="protein sequence ID" value="MTS50884.1"/>
    <property type="molecule type" value="Genomic_DNA"/>
</dbReference>
<gene>
    <name evidence="3" type="ORF">GMD52_04925</name>
</gene>
<protein>
    <submittedName>
        <fullName evidence="3">DUF4430 domain-containing protein</fullName>
    </submittedName>
</protein>
<dbReference type="Pfam" id="PF14478">
    <property type="entry name" value="DUF4430"/>
    <property type="match status" value="1"/>
</dbReference>
<dbReference type="InterPro" id="IPR027954">
    <property type="entry name" value="Transcobalamin-like_C"/>
</dbReference>
<evidence type="ECO:0000313" key="3">
    <source>
        <dbReference type="EMBL" id="MTS50884.1"/>
    </source>
</evidence>
<name>A0A6I3QUP2_9FIRM</name>
<accession>A0A6I3QUP2</accession>
<evidence type="ECO:0000313" key="4">
    <source>
        <dbReference type="Proteomes" id="UP000449193"/>
    </source>
</evidence>
<comment type="caution">
    <text evidence="3">The sequence shown here is derived from an EMBL/GenBank/DDBJ whole genome shotgun (WGS) entry which is preliminary data.</text>
</comment>
<dbReference type="AlphaFoldDB" id="A0A6I3QUP2"/>
<evidence type="ECO:0000259" key="2">
    <source>
        <dbReference type="Pfam" id="PF14478"/>
    </source>
</evidence>
<sequence>MLYEWTIFGDDIEQSKQVNLALELSESADKNRVTIKFLAEEEYGFPLVLSIHLNTLWDAQSATLYDNAGNPVCGGSITGQKTSVVNLSITNCVGEFYLEPDIQQTPEQIEIVTDKEETQEETEIDPYLTSPEQSGGRVISDGKDTGQDEYHTDPIPEGKPRPVEPGEKPVDQSKTYTCTFSIECSTILNNLNNLNQDKLDAVPSDGVILPACTVSFYEGESVFDVLQRVCQENGIHMESSWTPMYNSAYVEGIHNLYEFDCGNLSGWMYRVNGWYPNYGCSRYQLAQGDVVEWRYTCDLGKDIGGGEAVGG</sequence>
<feature type="domain" description="Transcobalamin-like C-terminal" evidence="2">
    <location>
        <begin position="219"/>
        <end position="296"/>
    </location>
</feature>
<dbReference type="Gene3D" id="2.170.130.30">
    <property type="match status" value="1"/>
</dbReference>
<dbReference type="Proteomes" id="UP000449193">
    <property type="component" value="Unassembled WGS sequence"/>
</dbReference>
<reference evidence="3 4" key="1">
    <citation type="journal article" date="2019" name="Nat. Med.">
        <title>A library of human gut bacterial isolates paired with longitudinal multiomics data enables mechanistic microbiome research.</title>
        <authorList>
            <person name="Poyet M."/>
            <person name="Groussin M."/>
            <person name="Gibbons S.M."/>
            <person name="Avila-Pacheco J."/>
            <person name="Jiang X."/>
            <person name="Kearney S.M."/>
            <person name="Perrotta A.R."/>
            <person name="Berdy B."/>
            <person name="Zhao S."/>
            <person name="Lieberman T.D."/>
            <person name="Swanson P.K."/>
            <person name="Smith M."/>
            <person name="Roesemann S."/>
            <person name="Alexander J.E."/>
            <person name="Rich S.A."/>
            <person name="Livny J."/>
            <person name="Vlamakis H."/>
            <person name="Clish C."/>
            <person name="Bullock K."/>
            <person name="Deik A."/>
            <person name="Scott J."/>
            <person name="Pierce K.A."/>
            <person name="Xavier R.J."/>
            <person name="Alm E.J."/>
        </authorList>
    </citation>
    <scope>NUCLEOTIDE SEQUENCE [LARGE SCALE GENOMIC DNA]</scope>
    <source>
        <strain evidence="3 4">BIOML-A7</strain>
    </source>
</reference>
<organism evidence="3 4">
    <name type="scientific">Ruthenibacterium lactatiformans</name>
    <dbReference type="NCBI Taxonomy" id="1550024"/>
    <lineage>
        <taxon>Bacteria</taxon>
        <taxon>Bacillati</taxon>
        <taxon>Bacillota</taxon>
        <taxon>Clostridia</taxon>
        <taxon>Eubacteriales</taxon>
        <taxon>Oscillospiraceae</taxon>
        <taxon>Ruthenibacterium</taxon>
    </lineage>
</organism>
<feature type="compositionally biased region" description="Basic and acidic residues" evidence="1">
    <location>
        <begin position="140"/>
        <end position="171"/>
    </location>
</feature>
<feature type="region of interest" description="Disordered" evidence="1">
    <location>
        <begin position="114"/>
        <end position="172"/>
    </location>
</feature>
<evidence type="ECO:0000256" key="1">
    <source>
        <dbReference type="SAM" id="MobiDB-lite"/>
    </source>
</evidence>